<evidence type="ECO:0000313" key="3">
    <source>
        <dbReference type="Proteomes" id="UP000076722"/>
    </source>
</evidence>
<dbReference type="Proteomes" id="UP000076722">
    <property type="component" value="Unassembled WGS sequence"/>
</dbReference>
<name>A0A164MN33_9AGAM</name>
<keyword evidence="3" id="KW-1185">Reference proteome</keyword>
<organism evidence="2 3">
    <name type="scientific">Sistotremastrum niveocremeum HHB9708</name>
    <dbReference type="NCBI Taxonomy" id="1314777"/>
    <lineage>
        <taxon>Eukaryota</taxon>
        <taxon>Fungi</taxon>
        <taxon>Dikarya</taxon>
        <taxon>Basidiomycota</taxon>
        <taxon>Agaricomycotina</taxon>
        <taxon>Agaricomycetes</taxon>
        <taxon>Sistotremastrales</taxon>
        <taxon>Sistotremastraceae</taxon>
        <taxon>Sertulicium</taxon>
        <taxon>Sertulicium niveocremeum</taxon>
    </lineage>
</organism>
<evidence type="ECO:0000313" key="2">
    <source>
        <dbReference type="EMBL" id="KZS86867.1"/>
    </source>
</evidence>
<dbReference type="Pfam" id="PF10175">
    <property type="entry name" value="MPP6"/>
    <property type="match status" value="1"/>
</dbReference>
<reference evidence="2 3" key="1">
    <citation type="journal article" date="2016" name="Mol. Biol. Evol.">
        <title>Comparative Genomics of Early-Diverging Mushroom-Forming Fungi Provides Insights into the Origins of Lignocellulose Decay Capabilities.</title>
        <authorList>
            <person name="Nagy L.G."/>
            <person name="Riley R."/>
            <person name="Tritt A."/>
            <person name="Adam C."/>
            <person name="Daum C."/>
            <person name="Floudas D."/>
            <person name="Sun H."/>
            <person name="Yadav J.S."/>
            <person name="Pangilinan J."/>
            <person name="Larsson K.H."/>
            <person name="Matsuura K."/>
            <person name="Barry K."/>
            <person name="Labutti K."/>
            <person name="Kuo R."/>
            <person name="Ohm R.A."/>
            <person name="Bhattacharya S.S."/>
            <person name="Shirouzu T."/>
            <person name="Yoshinaga Y."/>
            <person name="Martin F.M."/>
            <person name="Grigoriev I.V."/>
            <person name="Hibbett D.S."/>
        </authorList>
    </citation>
    <scope>NUCLEOTIDE SEQUENCE [LARGE SCALE GENOMIC DNA]</scope>
    <source>
        <strain evidence="2 3">HHB9708</strain>
    </source>
</reference>
<feature type="region of interest" description="Disordered" evidence="1">
    <location>
        <begin position="74"/>
        <end position="121"/>
    </location>
</feature>
<gene>
    <name evidence="2" type="ORF">SISNIDRAFT_491549</name>
</gene>
<sequence>MSTKPTSNPRLSKATQNLKFMRNATALKIQQEEEAKATKKKNEDEWEIPNREVWGAKREEEEVEYEASYVPFIGEGRASSRRKFGERNDDKQDPQATTPGAKRSIDDENEQDIPKRKVRKT</sequence>
<evidence type="ECO:0000256" key="1">
    <source>
        <dbReference type="SAM" id="MobiDB-lite"/>
    </source>
</evidence>
<dbReference type="EMBL" id="KV419464">
    <property type="protein sequence ID" value="KZS86867.1"/>
    <property type="molecule type" value="Genomic_DNA"/>
</dbReference>
<feature type="compositionally biased region" description="Basic and acidic residues" evidence="1">
    <location>
        <begin position="83"/>
        <end position="93"/>
    </location>
</feature>
<evidence type="ECO:0008006" key="4">
    <source>
        <dbReference type="Google" id="ProtNLM"/>
    </source>
</evidence>
<dbReference type="AlphaFoldDB" id="A0A164MN33"/>
<protein>
    <recommendedName>
        <fullName evidence="4">M-phase phosphoprotein 6</fullName>
    </recommendedName>
</protein>
<proteinExistence type="predicted"/>
<accession>A0A164MN33</accession>